<keyword evidence="2" id="KW-1185">Reference proteome</keyword>
<dbReference type="Proteomes" id="UP000051977">
    <property type="component" value="Unassembled WGS sequence"/>
</dbReference>
<evidence type="ECO:0000313" key="2">
    <source>
        <dbReference type="Proteomes" id="UP000051977"/>
    </source>
</evidence>
<comment type="caution">
    <text evidence="1">The sequence shown here is derived from an EMBL/GenBank/DDBJ whole genome shotgun (WGS) entry which is preliminary data.</text>
</comment>
<reference evidence="1 2" key="1">
    <citation type="journal article" date="2015" name="Genome Announc.">
        <title>Expanding the biotechnology potential of lactobacilli through comparative genomics of 213 strains and associated genera.</title>
        <authorList>
            <person name="Sun Z."/>
            <person name="Harris H.M."/>
            <person name="McCann A."/>
            <person name="Guo C."/>
            <person name="Argimon S."/>
            <person name="Zhang W."/>
            <person name="Yang X."/>
            <person name="Jeffery I.B."/>
            <person name="Cooney J.C."/>
            <person name="Kagawa T.F."/>
            <person name="Liu W."/>
            <person name="Song Y."/>
            <person name="Salvetti E."/>
            <person name="Wrobel A."/>
            <person name="Rasinkangas P."/>
            <person name="Parkhill J."/>
            <person name="Rea M.C."/>
            <person name="O'Sullivan O."/>
            <person name="Ritari J."/>
            <person name="Douillard F.P."/>
            <person name="Paul Ross R."/>
            <person name="Yang R."/>
            <person name="Briner A.E."/>
            <person name="Felis G.E."/>
            <person name="de Vos W.M."/>
            <person name="Barrangou R."/>
            <person name="Klaenhammer T.R."/>
            <person name="Caufield P.W."/>
            <person name="Cui Y."/>
            <person name="Zhang H."/>
            <person name="O'Toole P.W."/>
        </authorList>
    </citation>
    <scope>NUCLEOTIDE SEQUENCE [LARGE SCALE GENOMIC DNA]</scope>
    <source>
        <strain evidence="1 2">DSM 19907</strain>
    </source>
</reference>
<dbReference type="EMBL" id="AZEI01000007">
    <property type="protein sequence ID" value="KRL18314.1"/>
    <property type="molecule type" value="Genomic_DNA"/>
</dbReference>
<evidence type="ECO:0008006" key="3">
    <source>
        <dbReference type="Google" id="ProtNLM"/>
    </source>
</evidence>
<sequence>MIDAYTEAIHLKKHLILFVGLLVSFAGLALTSVPQAVKAAGVYHTVKSKSANNISFHWNGSTNAYLWNDNLTQKKHHLTNYPKTTWYAAKVLKMTNGTKTGTFYYVTNQSGKTKGYVWKGYLTRGAYSSNSTVTSNNPNKGANTKWITKGNPSGIPYPTEAELDKLKYATSDEPDFIVTYYQDQPVIKAFTGTTYNDKLDDVAMDEANGQFGSVIKHEWGDKLNDIQYVKLSAQLTNQQMQNLANGSPTFKRFVLNDLTKQHIKPSNYKGWQIGMFSEPIYQKELLISNGQNPRIGEYVIALYKP</sequence>
<proteinExistence type="predicted"/>
<organism evidence="1 2">
    <name type="scientific">Lentilactobacillus rapi DSM 19907 = JCM 15042</name>
    <dbReference type="NCBI Taxonomy" id="1423795"/>
    <lineage>
        <taxon>Bacteria</taxon>
        <taxon>Bacillati</taxon>
        <taxon>Bacillota</taxon>
        <taxon>Bacilli</taxon>
        <taxon>Lactobacillales</taxon>
        <taxon>Lactobacillaceae</taxon>
        <taxon>Lentilactobacillus</taxon>
    </lineage>
</organism>
<name>A0ABR5PGZ6_9LACO</name>
<evidence type="ECO:0000313" key="1">
    <source>
        <dbReference type="EMBL" id="KRL18314.1"/>
    </source>
</evidence>
<protein>
    <recommendedName>
        <fullName evidence="3">D-alanyl-D-alanine carboxypeptidase</fullName>
    </recommendedName>
</protein>
<accession>A0ABR5PGZ6</accession>
<gene>
    <name evidence="1" type="ORF">FD12_GL000021</name>
</gene>